<dbReference type="GO" id="GO:0000731">
    <property type="term" value="P:DNA synthesis involved in DNA repair"/>
    <property type="evidence" value="ECO:0007669"/>
    <property type="project" value="TreeGrafter"/>
</dbReference>
<organism evidence="12 13">
    <name type="scientific">Candidatus Daviesbacteria bacterium RIFCSPHIGHO2_02_FULL_39_12</name>
    <dbReference type="NCBI Taxonomy" id="1797770"/>
    <lineage>
        <taxon>Bacteria</taxon>
        <taxon>Candidatus Daviesiibacteriota</taxon>
    </lineage>
</organism>
<evidence type="ECO:0000259" key="11">
    <source>
        <dbReference type="SMART" id="SM00382"/>
    </source>
</evidence>
<dbReference type="GO" id="GO:0005524">
    <property type="term" value="F:ATP binding"/>
    <property type="evidence" value="ECO:0007669"/>
    <property type="project" value="UniProtKB-UniRule"/>
</dbReference>
<keyword evidence="4 9" id="KW-0963">Cytoplasm</keyword>
<evidence type="ECO:0000256" key="6">
    <source>
        <dbReference type="ARBA" id="ARBA00022741"/>
    </source>
</evidence>
<keyword evidence="9 10" id="KW-0742">SOS response</keyword>
<dbReference type="SUPFAM" id="SSF52540">
    <property type="entry name" value="P-loop containing nucleoside triphosphate hydrolases"/>
    <property type="match status" value="1"/>
</dbReference>
<dbReference type="Proteomes" id="UP000177042">
    <property type="component" value="Unassembled WGS sequence"/>
</dbReference>
<accession>A0A1F5JBY9</accession>
<dbReference type="Gene3D" id="3.40.50.300">
    <property type="entry name" value="P-loop containing nucleotide triphosphate hydrolases"/>
    <property type="match status" value="1"/>
</dbReference>
<dbReference type="GO" id="GO:0009432">
    <property type="term" value="P:SOS response"/>
    <property type="evidence" value="ECO:0007669"/>
    <property type="project" value="UniProtKB-UniRule"/>
</dbReference>
<dbReference type="Pfam" id="PF02463">
    <property type="entry name" value="SMC_N"/>
    <property type="match status" value="1"/>
</dbReference>
<sequence length="354" mass="40175">MLLKKLQLTNFRNYSSLDIEFDSRPTILVGGNGAGKSNLLEAIYLLSTTKSLRVEIENELIKENQEFAKIEGFVANSSETELLIIINKPTDEVKFKKRLIVNGISRRTVDFIGHLPAIIFYPQDINMVTGSPSLRRWHIDLSLAQIDPAYKRSLTLYEQFLTARNRVLKSIKEGKSKTPELDFWTRGLVDNGKIITDKRQAFFDFIEQQPKVLGDFRFVYHPSALSSEKLQETNGREVAAAATLIGPHRDDFVLITFEKNLAHFGSRGEQRMGTLAFKLAQLEYMAHILGKRPVLLLDDIFSELDENHRNLIGEIALKQQTIISTIEMSEIPSNLLDKARILQVEDGKITQSGN</sequence>
<dbReference type="NCBIfam" id="TIGR00611">
    <property type="entry name" value="recf"/>
    <property type="match status" value="1"/>
</dbReference>
<feature type="binding site" evidence="9">
    <location>
        <begin position="30"/>
        <end position="37"/>
    </location>
    <ligand>
        <name>ATP</name>
        <dbReference type="ChEBI" id="CHEBI:30616"/>
    </ligand>
</feature>
<name>A0A1F5JBY9_9BACT</name>
<dbReference type="InterPro" id="IPR042174">
    <property type="entry name" value="RecF_2"/>
</dbReference>
<keyword evidence="9 10" id="KW-0234">DNA repair</keyword>
<evidence type="ECO:0000256" key="4">
    <source>
        <dbReference type="ARBA" id="ARBA00022490"/>
    </source>
</evidence>
<dbReference type="PANTHER" id="PTHR32182:SF0">
    <property type="entry name" value="DNA REPLICATION AND REPAIR PROTEIN RECF"/>
    <property type="match status" value="1"/>
</dbReference>
<keyword evidence="8 9" id="KW-0238">DNA-binding</keyword>
<comment type="similarity">
    <text evidence="2 9 10">Belongs to the RecF family.</text>
</comment>
<dbReference type="GO" id="GO:0005737">
    <property type="term" value="C:cytoplasm"/>
    <property type="evidence" value="ECO:0007669"/>
    <property type="project" value="UniProtKB-SubCell"/>
</dbReference>
<evidence type="ECO:0000256" key="3">
    <source>
        <dbReference type="ARBA" id="ARBA00020170"/>
    </source>
</evidence>
<evidence type="ECO:0000313" key="13">
    <source>
        <dbReference type="Proteomes" id="UP000177042"/>
    </source>
</evidence>
<keyword evidence="6 9" id="KW-0547">Nucleotide-binding</keyword>
<dbReference type="InterPro" id="IPR001238">
    <property type="entry name" value="DNA-binding_RecF"/>
</dbReference>
<dbReference type="Gene3D" id="1.20.1050.90">
    <property type="entry name" value="RecF/RecN/SMC, N-terminal domain"/>
    <property type="match status" value="1"/>
</dbReference>
<dbReference type="PROSITE" id="PS00618">
    <property type="entry name" value="RECF_2"/>
    <property type="match status" value="1"/>
</dbReference>
<evidence type="ECO:0000256" key="10">
    <source>
        <dbReference type="RuleBase" id="RU000578"/>
    </source>
</evidence>
<evidence type="ECO:0000256" key="5">
    <source>
        <dbReference type="ARBA" id="ARBA00022705"/>
    </source>
</evidence>
<evidence type="ECO:0000256" key="8">
    <source>
        <dbReference type="ARBA" id="ARBA00023125"/>
    </source>
</evidence>
<dbReference type="HAMAP" id="MF_00365">
    <property type="entry name" value="RecF"/>
    <property type="match status" value="1"/>
</dbReference>
<gene>
    <name evidence="9" type="primary">recF</name>
    <name evidence="12" type="ORF">A3C26_00125</name>
</gene>
<comment type="subcellular location">
    <subcellularLocation>
        <location evidence="1 9 10">Cytoplasm</location>
    </subcellularLocation>
</comment>
<proteinExistence type="inferred from homology"/>
<comment type="function">
    <text evidence="9 10">The RecF protein is involved in DNA metabolism; it is required for DNA replication and normal SOS inducibility. RecF binds preferentially to single-stranded, linear DNA. It also seems to bind ATP.</text>
</comment>
<dbReference type="SMART" id="SM00382">
    <property type="entry name" value="AAA"/>
    <property type="match status" value="1"/>
</dbReference>
<reference evidence="12 13" key="1">
    <citation type="journal article" date="2016" name="Nat. Commun.">
        <title>Thousands of microbial genomes shed light on interconnected biogeochemical processes in an aquifer system.</title>
        <authorList>
            <person name="Anantharaman K."/>
            <person name="Brown C.T."/>
            <person name="Hug L.A."/>
            <person name="Sharon I."/>
            <person name="Castelle C.J."/>
            <person name="Probst A.J."/>
            <person name="Thomas B.C."/>
            <person name="Singh A."/>
            <person name="Wilkins M.J."/>
            <person name="Karaoz U."/>
            <person name="Brodie E.L."/>
            <person name="Williams K.H."/>
            <person name="Hubbard S.S."/>
            <person name="Banfield J.F."/>
        </authorList>
    </citation>
    <scope>NUCLEOTIDE SEQUENCE [LARGE SCALE GENOMIC DNA]</scope>
</reference>
<dbReference type="InterPro" id="IPR003395">
    <property type="entry name" value="RecF/RecN/SMC_N"/>
</dbReference>
<dbReference type="GO" id="GO:0006260">
    <property type="term" value="P:DNA replication"/>
    <property type="evidence" value="ECO:0007669"/>
    <property type="project" value="UniProtKB-UniRule"/>
</dbReference>
<evidence type="ECO:0000256" key="1">
    <source>
        <dbReference type="ARBA" id="ARBA00004496"/>
    </source>
</evidence>
<dbReference type="GO" id="GO:0006302">
    <property type="term" value="P:double-strand break repair"/>
    <property type="evidence" value="ECO:0007669"/>
    <property type="project" value="TreeGrafter"/>
</dbReference>
<dbReference type="EMBL" id="MFCX01000016">
    <property type="protein sequence ID" value="OGE26109.1"/>
    <property type="molecule type" value="Genomic_DNA"/>
</dbReference>
<keyword evidence="9 10" id="KW-0227">DNA damage</keyword>
<dbReference type="InterPro" id="IPR018078">
    <property type="entry name" value="DNA-binding_RecF_CS"/>
</dbReference>
<dbReference type="PANTHER" id="PTHR32182">
    <property type="entry name" value="DNA REPLICATION AND REPAIR PROTEIN RECF"/>
    <property type="match status" value="1"/>
</dbReference>
<evidence type="ECO:0000256" key="9">
    <source>
        <dbReference type="HAMAP-Rule" id="MF_00365"/>
    </source>
</evidence>
<protein>
    <recommendedName>
        <fullName evidence="3 9">DNA replication and repair protein RecF</fullName>
    </recommendedName>
</protein>
<evidence type="ECO:0000256" key="7">
    <source>
        <dbReference type="ARBA" id="ARBA00022840"/>
    </source>
</evidence>
<comment type="caution">
    <text evidence="12">The sequence shown here is derived from an EMBL/GenBank/DDBJ whole genome shotgun (WGS) entry which is preliminary data.</text>
</comment>
<keyword evidence="5 9" id="KW-0235">DNA replication</keyword>
<evidence type="ECO:0000313" key="12">
    <source>
        <dbReference type="EMBL" id="OGE26109.1"/>
    </source>
</evidence>
<dbReference type="InterPro" id="IPR027417">
    <property type="entry name" value="P-loop_NTPase"/>
</dbReference>
<dbReference type="GO" id="GO:0003697">
    <property type="term" value="F:single-stranded DNA binding"/>
    <property type="evidence" value="ECO:0007669"/>
    <property type="project" value="UniProtKB-UniRule"/>
</dbReference>
<evidence type="ECO:0000256" key="2">
    <source>
        <dbReference type="ARBA" id="ARBA00008016"/>
    </source>
</evidence>
<keyword evidence="7 9" id="KW-0067">ATP-binding</keyword>
<feature type="domain" description="AAA+ ATPase" evidence="11">
    <location>
        <begin position="22"/>
        <end position="350"/>
    </location>
</feature>
<dbReference type="InterPro" id="IPR003593">
    <property type="entry name" value="AAA+_ATPase"/>
</dbReference>
<dbReference type="AlphaFoldDB" id="A0A1F5JBY9"/>